<feature type="domain" description="Beta-ketoacyl-[acyl-carrier-protein] synthase III N-terminal" evidence="11">
    <location>
        <begin position="110"/>
        <end position="187"/>
    </location>
</feature>
<sequence length="316" mass="32819">MPVAPQGIRGAVITGWASALPPNIVTNDDLSKTLETSDEWIRDRSGIGERHIGGTTAELSIQSATAAMKMAAVDPLTIDALVLSTTTPDRCVPATSATVQHALGLKCGAFDVNAACSGFVYALTIAHGLIAMGAEKVLVIGTDTLSRITDWSDRNTAVLFADGSGAVVLEAVDGPGQMLAWDIDADGSAEEALYAELGGFIKMEGKEVFRRAVRIMVDSAQKSLTAAGLTSADIDVVIPHQANIRIIQAACDRLNIPIEKAATVLHFTGNTSSASIPLALVHAADTGLLKKGDTVLLVGFGAGMTAASAIIKWEGR</sequence>
<organism evidence="15">
    <name type="scientific">freshwater metagenome</name>
    <dbReference type="NCBI Taxonomy" id="449393"/>
    <lineage>
        <taxon>unclassified sequences</taxon>
        <taxon>metagenomes</taxon>
        <taxon>ecological metagenomes</taxon>
    </lineage>
</organism>
<keyword evidence="5" id="KW-0808">Transferase</keyword>
<keyword evidence="4" id="KW-0444">Lipid biosynthesis</keyword>
<keyword evidence="6" id="KW-0276">Fatty acid metabolism</keyword>
<keyword evidence="3" id="KW-0963">Cytoplasm</keyword>
<dbReference type="PANTHER" id="PTHR43091">
    <property type="entry name" value="3-OXOACYL-[ACYL-CARRIER-PROTEIN] SYNTHASE"/>
    <property type="match status" value="1"/>
</dbReference>
<dbReference type="Pfam" id="PF08541">
    <property type="entry name" value="ACP_syn_III_C"/>
    <property type="match status" value="1"/>
</dbReference>
<evidence type="ECO:0000259" key="10">
    <source>
        <dbReference type="Pfam" id="PF08541"/>
    </source>
</evidence>
<comment type="pathway">
    <text evidence="1">Lipid metabolism.</text>
</comment>
<evidence type="ECO:0000256" key="8">
    <source>
        <dbReference type="ARBA" id="ARBA00023160"/>
    </source>
</evidence>
<dbReference type="Gene3D" id="3.40.47.10">
    <property type="match status" value="1"/>
</dbReference>
<proteinExistence type="inferred from homology"/>
<dbReference type="EMBL" id="CAFBLJ010000010">
    <property type="protein sequence ID" value="CAB4858682.1"/>
    <property type="molecule type" value="Genomic_DNA"/>
</dbReference>
<dbReference type="HAMAP" id="MF_01815">
    <property type="entry name" value="FabH"/>
    <property type="match status" value="1"/>
</dbReference>
<evidence type="ECO:0000256" key="2">
    <source>
        <dbReference type="ARBA" id="ARBA00008642"/>
    </source>
</evidence>
<name>A0A6J7CJW1_9ZZZZ</name>
<accession>A0A6J7CJW1</accession>
<evidence type="ECO:0000256" key="1">
    <source>
        <dbReference type="ARBA" id="ARBA00005189"/>
    </source>
</evidence>
<evidence type="ECO:0000256" key="9">
    <source>
        <dbReference type="ARBA" id="ARBA00023315"/>
    </source>
</evidence>
<evidence type="ECO:0000313" key="16">
    <source>
        <dbReference type="EMBL" id="CAB5020377.1"/>
    </source>
</evidence>
<dbReference type="SUPFAM" id="SSF53901">
    <property type="entry name" value="Thiolase-like"/>
    <property type="match status" value="1"/>
</dbReference>
<dbReference type="EMBL" id="CAFBPS010000007">
    <property type="protein sequence ID" value="CAB5020377.1"/>
    <property type="molecule type" value="Genomic_DNA"/>
</dbReference>
<dbReference type="AlphaFoldDB" id="A0A6J7CJW1"/>
<dbReference type="Pfam" id="PF08545">
    <property type="entry name" value="ACP_syn_III"/>
    <property type="match status" value="1"/>
</dbReference>
<keyword evidence="9" id="KW-0012">Acyltransferase</keyword>
<gene>
    <name evidence="12" type="ORF">UFOPK2658_00309</name>
    <name evidence="13" type="ORF">UFOPK2880_00291</name>
    <name evidence="14" type="ORF">UFOPK3004_00348</name>
    <name evidence="15" type="ORF">UFOPK3304_00327</name>
    <name evidence="16" type="ORF">UFOPK4134_00238</name>
</gene>
<dbReference type="CDD" id="cd00830">
    <property type="entry name" value="KAS_III"/>
    <property type="match status" value="1"/>
</dbReference>
<dbReference type="PANTHER" id="PTHR43091:SF2">
    <property type="entry name" value="BETA-KETOACYL-[ACYL-CARRIER-PROTEIN] SYNTHASE III 2"/>
    <property type="match status" value="1"/>
</dbReference>
<feature type="domain" description="Beta-ketoacyl-[acyl-carrier-protein] synthase III C-terminal" evidence="10">
    <location>
        <begin position="224"/>
        <end position="313"/>
    </location>
</feature>
<reference evidence="15" key="1">
    <citation type="submission" date="2020-05" db="EMBL/GenBank/DDBJ databases">
        <authorList>
            <person name="Chiriac C."/>
            <person name="Salcher M."/>
            <person name="Ghai R."/>
            <person name="Kavagutti S V."/>
        </authorList>
    </citation>
    <scope>NUCLEOTIDE SEQUENCE</scope>
</reference>
<dbReference type="InterPro" id="IPR016039">
    <property type="entry name" value="Thiolase-like"/>
</dbReference>
<evidence type="ECO:0000256" key="4">
    <source>
        <dbReference type="ARBA" id="ARBA00022516"/>
    </source>
</evidence>
<dbReference type="InterPro" id="IPR013747">
    <property type="entry name" value="ACP_syn_III_C"/>
</dbReference>
<evidence type="ECO:0000259" key="11">
    <source>
        <dbReference type="Pfam" id="PF08545"/>
    </source>
</evidence>
<evidence type="ECO:0000313" key="13">
    <source>
        <dbReference type="EMBL" id="CAB4763845.1"/>
    </source>
</evidence>
<keyword evidence="8" id="KW-0275">Fatty acid biosynthesis</keyword>
<keyword evidence="7" id="KW-0443">Lipid metabolism</keyword>
<evidence type="ECO:0000256" key="5">
    <source>
        <dbReference type="ARBA" id="ARBA00022679"/>
    </source>
</evidence>
<protein>
    <submittedName>
        <fullName evidence="15">Unannotated protein</fullName>
    </submittedName>
</protein>
<dbReference type="EMBL" id="CAEZYH010000006">
    <property type="protein sequence ID" value="CAB4709428.1"/>
    <property type="molecule type" value="Genomic_DNA"/>
</dbReference>
<dbReference type="InterPro" id="IPR013751">
    <property type="entry name" value="ACP_syn_III_N"/>
</dbReference>
<dbReference type="NCBIfam" id="NF006829">
    <property type="entry name" value="PRK09352.1"/>
    <property type="match status" value="1"/>
</dbReference>
<evidence type="ECO:0000313" key="15">
    <source>
        <dbReference type="EMBL" id="CAB4858682.1"/>
    </source>
</evidence>
<dbReference type="GO" id="GO:0004315">
    <property type="term" value="F:3-oxoacyl-[acyl-carrier-protein] synthase activity"/>
    <property type="evidence" value="ECO:0007669"/>
    <property type="project" value="InterPro"/>
</dbReference>
<evidence type="ECO:0000256" key="3">
    <source>
        <dbReference type="ARBA" id="ARBA00022490"/>
    </source>
</evidence>
<dbReference type="NCBIfam" id="TIGR00747">
    <property type="entry name" value="fabH"/>
    <property type="match status" value="1"/>
</dbReference>
<dbReference type="EMBL" id="CAEZZP010000010">
    <property type="protein sequence ID" value="CAB4763845.1"/>
    <property type="molecule type" value="Genomic_DNA"/>
</dbReference>
<evidence type="ECO:0000313" key="12">
    <source>
        <dbReference type="EMBL" id="CAB4709428.1"/>
    </source>
</evidence>
<dbReference type="InterPro" id="IPR004655">
    <property type="entry name" value="FabH"/>
</dbReference>
<dbReference type="EMBL" id="CAFAAL010000017">
    <property type="protein sequence ID" value="CAB4795828.1"/>
    <property type="molecule type" value="Genomic_DNA"/>
</dbReference>
<evidence type="ECO:0000313" key="14">
    <source>
        <dbReference type="EMBL" id="CAB4795828.1"/>
    </source>
</evidence>
<dbReference type="GO" id="GO:0006633">
    <property type="term" value="P:fatty acid biosynthetic process"/>
    <property type="evidence" value="ECO:0007669"/>
    <property type="project" value="UniProtKB-KW"/>
</dbReference>
<evidence type="ECO:0000256" key="6">
    <source>
        <dbReference type="ARBA" id="ARBA00022832"/>
    </source>
</evidence>
<evidence type="ECO:0000256" key="7">
    <source>
        <dbReference type="ARBA" id="ARBA00023098"/>
    </source>
</evidence>
<comment type="similarity">
    <text evidence="2">Belongs to the thiolase-like superfamily. FabH family.</text>
</comment>